<dbReference type="Pfam" id="PF13560">
    <property type="entry name" value="HTH_31"/>
    <property type="match status" value="1"/>
</dbReference>
<evidence type="ECO:0000313" key="2">
    <source>
        <dbReference type="EMBL" id="SED25474.1"/>
    </source>
</evidence>
<dbReference type="Gene3D" id="1.10.260.40">
    <property type="entry name" value="lambda repressor-like DNA-binding domains"/>
    <property type="match status" value="1"/>
</dbReference>
<evidence type="ECO:0000259" key="1">
    <source>
        <dbReference type="SMART" id="SM00530"/>
    </source>
</evidence>
<dbReference type="InterPro" id="IPR010982">
    <property type="entry name" value="Lambda_DNA-bd_dom_sf"/>
</dbReference>
<dbReference type="Pfam" id="PF19054">
    <property type="entry name" value="DUF5753"/>
    <property type="match status" value="1"/>
</dbReference>
<dbReference type="InterPro" id="IPR001387">
    <property type="entry name" value="Cro/C1-type_HTH"/>
</dbReference>
<dbReference type="EMBL" id="FNTD01000004">
    <property type="protein sequence ID" value="SED25474.1"/>
    <property type="molecule type" value="Genomic_DNA"/>
</dbReference>
<sequence length="300" mass="33323">MGTGDPPPGVPARLTFHAMTVSPSSSAQQARQALARRLTDLCRDAGLTGAELADRCGWSRSKSSRIMNARTPPSADDIRAWCRACAAEEQTEDLIASLRTAEGMWVAWRRMERSGLARAQQARLPLYQRTRRFRSYSSWLVPGMIQTMPYTTAALRAIQRRRGLVDDVTEAVAARMERQRVLREGDRRFAFLVEESVLRSGIGGADVMTGQLEHLVAVASRPNVSLGVVPQRPDRERWPVEGFWIYDAAQVNVELVSGYLTITQPSEVAMYADTFAELAELAVYGTKARALIEAAAERLR</sequence>
<dbReference type="Proteomes" id="UP000182375">
    <property type="component" value="Unassembled WGS sequence"/>
</dbReference>
<proteinExistence type="predicted"/>
<accession>A0A1H4Z7R0</accession>
<protein>
    <submittedName>
        <fullName evidence="2">Helix-turn-helix domain-containing protein</fullName>
    </submittedName>
</protein>
<dbReference type="SUPFAM" id="SSF47413">
    <property type="entry name" value="lambda repressor-like DNA-binding domains"/>
    <property type="match status" value="1"/>
</dbReference>
<name>A0A1H4Z7R0_9ACTN</name>
<dbReference type="GO" id="GO:0003677">
    <property type="term" value="F:DNA binding"/>
    <property type="evidence" value="ECO:0007669"/>
    <property type="project" value="InterPro"/>
</dbReference>
<organism evidence="2 3">
    <name type="scientific">Streptomyces misionensis</name>
    <dbReference type="NCBI Taxonomy" id="67331"/>
    <lineage>
        <taxon>Bacteria</taxon>
        <taxon>Bacillati</taxon>
        <taxon>Actinomycetota</taxon>
        <taxon>Actinomycetes</taxon>
        <taxon>Kitasatosporales</taxon>
        <taxon>Streptomycetaceae</taxon>
        <taxon>Streptomyces</taxon>
    </lineage>
</organism>
<gene>
    <name evidence="2" type="ORF">SAMN04490357_4289</name>
</gene>
<dbReference type="CDD" id="cd00093">
    <property type="entry name" value="HTH_XRE"/>
    <property type="match status" value="1"/>
</dbReference>
<reference evidence="2 3" key="1">
    <citation type="submission" date="2016-10" db="EMBL/GenBank/DDBJ databases">
        <authorList>
            <person name="de Groot N.N."/>
        </authorList>
    </citation>
    <scope>NUCLEOTIDE SEQUENCE [LARGE SCALE GENOMIC DNA]</scope>
    <source>
        <strain evidence="2 3">DSM 40306</strain>
    </source>
</reference>
<feature type="domain" description="HTH cro/C1-type" evidence="1">
    <location>
        <begin position="37"/>
        <end position="92"/>
    </location>
</feature>
<dbReference type="STRING" id="67331.SAMN04490357_4289"/>
<dbReference type="InterPro" id="IPR043917">
    <property type="entry name" value="DUF5753"/>
</dbReference>
<evidence type="ECO:0000313" key="3">
    <source>
        <dbReference type="Proteomes" id="UP000182375"/>
    </source>
</evidence>
<dbReference type="SMART" id="SM00530">
    <property type="entry name" value="HTH_XRE"/>
    <property type="match status" value="1"/>
</dbReference>
<dbReference type="AlphaFoldDB" id="A0A1H4Z7R0"/>